<name>A0AA40BR82_9PEZI</name>
<feature type="coiled-coil region" evidence="1">
    <location>
        <begin position="142"/>
        <end position="173"/>
    </location>
</feature>
<evidence type="ECO:0000313" key="4">
    <source>
        <dbReference type="Proteomes" id="UP001172155"/>
    </source>
</evidence>
<dbReference type="EMBL" id="JAUKUD010000007">
    <property type="protein sequence ID" value="KAK0738793.1"/>
    <property type="molecule type" value="Genomic_DNA"/>
</dbReference>
<evidence type="ECO:0000256" key="1">
    <source>
        <dbReference type="SAM" id="Coils"/>
    </source>
</evidence>
<evidence type="ECO:0000313" key="3">
    <source>
        <dbReference type="EMBL" id="KAK0738793.1"/>
    </source>
</evidence>
<dbReference type="AlphaFoldDB" id="A0AA40BR82"/>
<feature type="region of interest" description="Disordered" evidence="2">
    <location>
        <begin position="366"/>
        <end position="401"/>
    </location>
</feature>
<sequence length="546" mass="59932">MDAETLIRTLRAYDASVDATAVRTAFDASQPGHSSSASSSLRDWVARHVGPDTLLSVDELNQFTALEKAGVADKLAASTDLAAAPSFADQEIRDAVDELKRSTETIARQTESLRQQHDALDRLVQGGRRDKEARASLEAQHLHRWEERRKSVALAVEELSQRLDSRIVELEQQGGAGGSHSQQTADALFRSDDKLLSSLEKLGWELQTEDPEEQDNVVMLRETCARLIKFTVEGLRARLDRLYLESLDSSSRSGATRRLAADEVSALQEELESLYAEILPVAQMSVEQQFLEPALQDLAAKHGQGLSKSEAAIRYMHDCLDYLLDHASELSQRVDAFQGYQAAASALVEVAKSELETKVVLPPVKQDRSTTMTASPMRRPIPGGHGSAVTPLRSRQPLGRRRSSGFGFGDDAPLEEILRNLAINLAQDDNAPLGAEAQVKVLDSALNERQEKMEDVARNVQESFESTATKQIADSKLAIQLVRDSVLAESPFGQVRLVDPEIEGLVAVLAEEMDTVNGKLATVEGEIVKLRGKSAKRDELVSRWAP</sequence>
<protein>
    <recommendedName>
        <fullName evidence="5">HAUS augmin-like complex subunit 3 N-terminal domain-containing protein</fullName>
    </recommendedName>
</protein>
<keyword evidence="4" id="KW-1185">Reference proteome</keyword>
<dbReference type="Proteomes" id="UP001172155">
    <property type="component" value="Unassembled WGS sequence"/>
</dbReference>
<accession>A0AA40BR82</accession>
<proteinExistence type="predicted"/>
<comment type="caution">
    <text evidence="3">The sequence shown here is derived from an EMBL/GenBank/DDBJ whole genome shotgun (WGS) entry which is preliminary data.</text>
</comment>
<evidence type="ECO:0000256" key="2">
    <source>
        <dbReference type="SAM" id="MobiDB-lite"/>
    </source>
</evidence>
<gene>
    <name evidence="3" type="ORF">B0T18DRAFT_422793</name>
</gene>
<keyword evidence="1" id="KW-0175">Coiled coil</keyword>
<reference evidence="3" key="1">
    <citation type="submission" date="2023-06" db="EMBL/GenBank/DDBJ databases">
        <title>Genome-scale phylogeny and comparative genomics of the fungal order Sordariales.</title>
        <authorList>
            <consortium name="Lawrence Berkeley National Laboratory"/>
            <person name="Hensen N."/>
            <person name="Bonometti L."/>
            <person name="Westerberg I."/>
            <person name="Brannstrom I.O."/>
            <person name="Guillou S."/>
            <person name="Cros-Aarteil S."/>
            <person name="Calhoun S."/>
            <person name="Haridas S."/>
            <person name="Kuo A."/>
            <person name="Mondo S."/>
            <person name="Pangilinan J."/>
            <person name="Riley R."/>
            <person name="LaButti K."/>
            <person name="Andreopoulos B."/>
            <person name="Lipzen A."/>
            <person name="Chen C."/>
            <person name="Yanf M."/>
            <person name="Daum C."/>
            <person name="Ng V."/>
            <person name="Clum A."/>
            <person name="Steindorff A."/>
            <person name="Ohm R."/>
            <person name="Martin F."/>
            <person name="Silar P."/>
            <person name="Natvig D."/>
            <person name="Lalanne C."/>
            <person name="Gautier V."/>
            <person name="Ament-velasquez S.L."/>
            <person name="Kruys A."/>
            <person name="Hutchinson M.I."/>
            <person name="Powell A.J."/>
            <person name="Barry K."/>
            <person name="Miller A.N."/>
            <person name="Grigoriev I.V."/>
            <person name="Debuchy R."/>
            <person name="Gladieux P."/>
            <person name="Thoren M.H."/>
            <person name="Johannesson H."/>
        </authorList>
    </citation>
    <scope>NUCLEOTIDE SEQUENCE</scope>
    <source>
        <strain evidence="3">SMH3187-1</strain>
    </source>
</reference>
<evidence type="ECO:0008006" key="5">
    <source>
        <dbReference type="Google" id="ProtNLM"/>
    </source>
</evidence>
<organism evidence="3 4">
    <name type="scientific">Schizothecium vesticola</name>
    <dbReference type="NCBI Taxonomy" id="314040"/>
    <lineage>
        <taxon>Eukaryota</taxon>
        <taxon>Fungi</taxon>
        <taxon>Dikarya</taxon>
        <taxon>Ascomycota</taxon>
        <taxon>Pezizomycotina</taxon>
        <taxon>Sordariomycetes</taxon>
        <taxon>Sordariomycetidae</taxon>
        <taxon>Sordariales</taxon>
        <taxon>Schizotheciaceae</taxon>
        <taxon>Schizothecium</taxon>
    </lineage>
</organism>